<dbReference type="NCBIfam" id="TIGR00447">
    <property type="entry name" value="pth"/>
    <property type="match status" value="1"/>
</dbReference>
<feature type="binding site" evidence="7">
    <location>
        <position position="62"/>
    </location>
    <ligand>
        <name>tRNA</name>
        <dbReference type="ChEBI" id="CHEBI:17843"/>
    </ligand>
</feature>
<evidence type="ECO:0000256" key="6">
    <source>
        <dbReference type="ARBA" id="ARBA00050038"/>
    </source>
</evidence>
<sequence length="185" mass="20796">MLIVGLGNPGANYEQTRHNIGFMVIDALIKRQNATKQSSSNFDGELFKFSNHFLLKPLTFMNLSGISVAKVKKFYKVEDVVVIHDDLDLPFGTLRFKKAGGHGGHNGLKSTDSHITKEYIRVRMGIGKPEHKGEVASYVLSDFNSEEQEHLDKWISQACEAIEYLLGNSLEDVSSKHTIKKFQLK</sequence>
<dbReference type="InterPro" id="IPR036416">
    <property type="entry name" value="Pept_tRNA_hydro_sf"/>
</dbReference>
<dbReference type="CDD" id="cd00462">
    <property type="entry name" value="PTH"/>
    <property type="match status" value="1"/>
</dbReference>
<dbReference type="GO" id="GO:0072344">
    <property type="term" value="P:rescue of stalled ribosome"/>
    <property type="evidence" value="ECO:0007669"/>
    <property type="project" value="UniProtKB-UniRule"/>
</dbReference>
<dbReference type="GO" id="GO:0006515">
    <property type="term" value="P:protein quality control for misfolded or incompletely synthesized proteins"/>
    <property type="evidence" value="ECO:0007669"/>
    <property type="project" value="UniProtKB-UniRule"/>
</dbReference>
<dbReference type="EC" id="3.1.1.29" evidence="1 7"/>
<dbReference type="PROSITE" id="PS01195">
    <property type="entry name" value="PEPT_TRNA_HYDROL_1"/>
    <property type="match status" value="1"/>
</dbReference>
<evidence type="ECO:0000256" key="8">
    <source>
        <dbReference type="RuleBase" id="RU000673"/>
    </source>
</evidence>
<feature type="active site" description="Proton acceptor" evidence="7">
    <location>
        <position position="18"/>
    </location>
</feature>
<gene>
    <name evidence="7" type="primary">pth</name>
    <name evidence="10" type="ORF">FJR48_02725</name>
</gene>
<evidence type="ECO:0000256" key="2">
    <source>
        <dbReference type="ARBA" id="ARBA00022555"/>
    </source>
</evidence>
<dbReference type="HAMAP" id="MF_00083">
    <property type="entry name" value="Pept_tRNA_hydro_bact"/>
    <property type="match status" value="1"/>
</dbReference>
<feature type="site" description="Stabilizes the basic form of H active site to accept a proton" evidence="7">
    <location>
        <position position="85"/>
    </location>
</feature>
<dbReference type="GO" id="GO:0005737">
    <property type="term" value="C:cytoplasm"/>
    <property type="evidence" value="ECO:0007669"/>
    <property type="project" value="UniProtKB-SubCell"/>
</dbReference>
<dbReference type="Proteomes" id="UP000326944">
    <property type="component" value="Chromosome"/>
</dbReference>
<keyword evidence="3 7" id="KW-0378">Hydrolase</keyword>
<comment type="function">
    <text evidence="7">Catalyzes the release of premature peptidyl moieties from peptidyl-tRNA molecules trapped in stalled 50S ribosomal subunits, and thus maintains levels of free tRNAs and 50S ribosomes.</text>
</comment>
<dbReference type="GO" id="GO:0000049">
    <property type="term" value="F:tRNA binding"/>
    <property type="evidence" value="ECO:0007669"/>
    <property type="project" value="UniProtKB-UniRule"/>
</dbReference>
<proteinExistence type="inferred from homology"/>
<feature type="site" description="Discriminates between blocked and unblocked aminoacyl-tRNA" evidence="7">
    <location>
        <position position="8"/>
    </location>
</feature>
<dbReference type="GO" id="GO:0004045">
    <property type="term" value="F:peptidyl-tRNA hydrolase activity"/>
    <property type="evidence" value="ECO:0007669"/>
    <property type="project" value="UniProtKB-UniRule"/>
</dbReference>
<protein>
    <recommendedName>
        <fullName evidence="6 7">Peptidyl-tRNA hydrolase</fullName>
        <shortName evidence="7">Pth</shortName>
        <ecNumber evidence="1 7">3.1.1.29</ecNumber>
    </recommendedName>
</protein>
<dbReference type="PANTHER" id="PTHR17224:SF1">
    <property type="entry name" value="PEPTIDYL-TRNA HYDROLASE"/>
    <property type="match status" value="1"/>
</dbReference>
<reference evidence="10 11" key="1">
    <citation type="submission" date="2019-09" db="EMBL/GenBank/DDBJ databases">
        <title>Sulfurimonas gotlandica sp. nov., a chemoautotrophic and psychrotolerant epsilonproteobacterium isolated from a pelagic redoxcline, and an emended description of the genus Sulfurimonas.</title>
        <authorList>
            <person name="Wang S."/>
            <person name="Jiang L."/>
            <person name="Shao S."/>
        </authorList>
    </citation>
    <scope>NUCLEOTIDE SEQUENCE [LARGE SCALE GENOMIC DNA]</scope>
    <source>
        <strain evidence="10 11">GYSZ_1</strain>
    </source>
</reference>
<dbReference type="KEGG" id="sulg:FJR48_02725"/>
<keyword evidence="11" id="KW-1185">Reference proteome</keyword>
<name>A0A5P8NZ56_9BACT</name>
<evidence type="ECO:0000256" key="5">
    <source>
        <dbReference type="ARBA" id="ARBA00038063"/>
    </source>
</evidence>
<dbReference type="Pfam" id="PF01195">
    <property type="entry name" value="Pept_tRNA_hydro"/>
    <property type="match status" value="1"/>
</dbReference>
<keyword evidence="4 7" id="KW-0694">RNA-binding</keyword>
<evidence type="ECO:0000256" key="1">
    <source>
        <dbReference type="ARBA" id="ARBA00013260"/>
    </source>
</evidence>
<feature type="binding site" evidence="7">
    <location>
        <position position="60"/>
    </location>
    <ligand>
        <name>tRNA</name>
        <dbReference type="ChEBI" id="CHEBI:17843"/>
    </ligand>
</feature>
<dbReference type="PANTHER" id="PTHR17224">
    <property type="entry name" value="PEPTIDYL-TRNA HYDROLASE"/>
    <property type="match status" value="1"/>
</dbReference>
<dbReference type="OrthoDB" id="9800507at2"/>
<keyword evidence="2 7" id="KW-0820">tRNA-binding</keyword>
<organism evidence="10 11">
    <name type="scientific">Sulfurimonas lithotrophica</name>
    <dbReference type="NCBI Taxonomy" id="2590022"/>
    <lineage>
        <taxon>Bacteria</taxon>
        <taxon>Pseudomonadati</taxon>
        <taxon>Campylobacterota</taxon>
        <taxon>Epsilonproteobacteria</taxon>
        <taxon>Campylobacterales</taxon>
        <taxon>Sulfurimonadaceae</taxon>
        <taxon>Sulfurimonas</taxon>
    </lineage>
</organism>
<comment type="subcellular location">
    <subcellularLocation>
        <location evidence="7">Cytoplasm</location>
    </subcellularLocation>
</comment>
<dbReference type="InterPro" id="IPR018171">
    <property type="entry name" value="Pept_tRNA_hydro_CS"/>
</dbReference>
<evidence type="ECO:0000313" key="10">
    <source>
        <dbReference type="EMBL" id="QFR48690.1"/>
    </source>
</evidence>
<dbReference type="InterPro" id="IPR001328">
    <property type="entry name" value="Pept_tRNA_hydro"/>
</dbReference>
<comment type="function">
    <text evidence="7">Hydrolyzes ribosome-free peptidyl-tRNAs (with 1 or more amino acids incorporated), which drop off the ribosome during protein synthesis, or as a result of ribosome stalling.</text>
</comment>
<feature type="binding site" evidence="7">
    <location>
        <position position="13"/>
    </location>
    <ligand>
        <name>tRNA</name>
        <dbReference type="ChEBI" id="CHEBI:17843"/>
    </ligand>
</feature>
<dbReference type="AlphaFoldDB" id="A0A5P8NZ56"/>
<evidence type="ECO:0000256" key="7">
    <source>
        <dbReference type="HAMAP-Rule" id="MF_00083"/>
    </source>
</evidence>
<comment type="subunit">
    <text evidence="7">Monomer.</text>
</comment>
<accession>A0A5P8NZ56</accession>
<dbReference type="EMBL" id="CP043617">
    <property type="protein sequence ID" value="QFR48690.1"/>
    <property type="molecule type" value="Genomic_DNA"/>
</dbReference>
<dbReference type="PROSITE" id="PS01196">
    <property type="entry name" value="PEPT_TRNA_HYDROL_2"/>
    <property type="match status" value="1"/>
</dbReference>
<evidence type="ECO:0000256" key="3">
    <source>
        <dbReference type="ARBA" id="ARBA00022801"/>
    </source>
</evidence>
<feature type="binding site" evidence="7">
    <location>
        <position position="106"/>
    </location>
    <ligand>
        <name>tRNA</name>
        <dbReference type="ChEBI" id="CHEBI:17843"/>
    </ligand>
</feature>
<comment type="similarity">
    <text evidence="5 7 9">Belongs to the PTH family.</text>
</comment>
<dbReference type="FunFam" id="3.40.50.1470:FF:000001">
    <property type="entry name" value="Peptidyl-tRNA hydrolase"/>
    <property type="match status" value="1"/>
</dbReference>
<keyword evidence="7" id="KW-0963">Cytoplasm</keyword>
<evidence type="ECO:0000256" key="9">
    <source>
        <dbReference type="RuleBase" id="RU004320"/>
    </source>
</evidence>
<dbReference type="Gene3D" id="3.40.50.1470">
    <property type="entry name" value="Peptidyl-tRNA hydrolase"/>
    <property type="match status" value="1"/>
</dbReference>
<dbReference type="SUPFAM" id="SSF53178">
    <property type="entry name" value="Peptidyl-tRNA hydrolase-like"/>
    <property type="match status" value="1"/>
</dbReference>
<evidence type="ECO:0000256" key="4">
    <source>
        <dbReference type="ARBA" id="ARBA00022884"/>
    </source>
</evidence>
<comment type="catalytic activity">
    <reaction evidence="7 8">
        <text>an N-acyl-L-alpha-aminoacyl-tRNA + H2O = an N-acyl-L-amino acid + a tRNA + H(+)</text>
        <dbReference type="Rhea" id="RHEA:54448"/>
        <dbReference type="Rhea" id="RHEA-COMP:10123"/>
        <dbReference type="Rhea" id="RHEA-COMP:13883"/>
        <dbReference type="ChEBI" id="CHEBI:15377"/>
        <dbReference type="ChEBI" id="CHEBI:15378"/>
        <dbReference type="ChEBI" id="CHEBI:59874"/>
        <dbReference type="ChEBI" id="CHEBI:78442"/>
        <dbReference type="ChEBI" id="CHEBI:138191"/>
        <dbReference type="EC" id="3.1.1.29"/>
    </reaction>
</comment>
<evidence type="ECO:0000313" key="11">
    <source>
        <dbReference type="Proteomes" id="UP000326944"/>
    </source>
</evidence>